<keyword evidence="3" id="KW-1185">Reference proteome</keyword>
<gene>
    <name evidence="2" type="ORF">KI387_033049</name>
</gene>
<accession>A0AA38BTM0</accession>
<protein>
    <submittedName>
        <fullName evidence="2">Uncharacterized protein</fullName>
    </submittedName>
</protein>
<name>A0AA38BTM0_TAXCH</name>
<feature type="compositionally biased region" description="Basic and acidic residues" evidence="1">
    <location>
        <begin position="125"/>
        <end position="137"/>
    </location>
</feature>
<dbReference type="EMBL" id="JAHRHJ020003813">
    <property type="protein sequence ID" value="KAH9288932.1"/>
    <property type="molecule type" value="Genomic_DNA"/>
</dbReference>
<feature type="compositionally biased region" description="Basic and acidic residues" evidence="1">
    <location>
        <begin position="43"/>
        <end position="69"/>
    </location>
</feature>
<feature type="non-terminal residue" evidence="2">
    <location>
        <position position="1"/>
    </location>
</feature>
<feature type="region of interest" description="Disordered" evidence="1">
    <location>
        <begin position="113"/>
        <end position="137"/>
    </location>
</feature>
<dbReference type="Proteomes" id="UP000824469">
    <property type="component" value="Unassembled WGS sequence"/>
</dbReference>
<organism evidence="2 3">
    <name type="scientific">Taxus chinensis</name>
    <name type="common">Chinese yew</name>
    <name type="synonym">Taxus wallichiana var. chinensis</name>
    <dbReference type="NCBI Taxonomy" id="29808"/>
    <lineage>
        <taxon>Eukaryota</taxon>
        <taxon>Viridiplantae</taxon>
        <taxon>Streptophyta</taxon>
        <taxon>Embryophyta</taxon>
        <taxon>Tracheophyta</taxon>
        <taxon>Spermatophyta</taxon>
        <taxon>Pinopsida</taxon>
        <taxon>Pinidae</taxon>
        <taxon>Conifers II</taxon>
        <taxon>Cupressales</taxon>
        <taxon>Taxaceae</taxon>
        <taxon>Taxus</taxon>
    </lineage>
</organism>
<proteinExistence type="predicted"/>
<evidence type="ECO:0000256" key="1">
    <source>
        <dbReference type="SAM" id="MobiDB-lite"/>
    </source>
</evidence>
<feature type="compositionally biased region" description="Basic residues" evidence="1">
    <location>
        <begin position="22"/>
        <end position="37"/>
    </location>
</feature>
<sequence length="195" mass="22918">RSEYQGPLHADKPENQREKKCFKTIIKRPPVYRKIWRPKTLSSRKEEGSQNDKDNEQAKGEEAGEEAEKVQTMMLENTNPVKLNMEVDEKNEKVYIHFTISNAKEMDKITPLPHQGQVNENNSLKYKEPNKTRQGKAKELLESITRDLNEDKEFVGMEELIDIEYTRESPVRQQLIFDKYKEEGENYPCNDKEPT</sequence>
<reference evidence="2 3" key="1">
    <citation type="journal article" date="2021" name="Nat. Plants">
        <title>The Taxus genome provides insights into paclitaxel biosynthesis.</title>
        <authorList>
            <person name="Xiong X."/>
            <person name="Gou J."/>
            <person name="Liao Q."/>
            <person name="Li Y."/>
            <person name="Zhou Q."/>
            <person name="Bi G."/>
            <person name="Li C."/>
            <person name="Du R."/>
            <person name="Wang X."/>
            <person name="Sun T."/>
            <person name="Guo L."/>
            <person name="Liang H."/>
            <person name="Lu P."/>
            <person name="Wu Y."/>
            <person name="Zhang Z."/>
            <person name="Ro D.K."/>
            <person name="Shang Y."/>
            <person name="Huang S."/>
            <person name="Yan J."/>
        </authorList>
    </citation>
    <scope>NUCLEOTIDE SEQUENCE [LARGE SCALE GENOMIC DNA]</scope>
    <source>
        <strain evidence="2">Ta-2019</strain>
    </source>
</reference>
<feature type="compositionally biased region" description="Basic and acidic residues" evidence="1">
    <location>
        <begin position="1"/>
        <end position="21"/>
    </location>
</feature>
<dbReference type="AlphaFoldDB" id="A0AA38BTM0"/>
<evidence type="ECO:0000313" key="3">
    <source>
        <dbReference type="Proteomes" id="UP000824469"/>
    </source>
</evidence>
<evidence type="ECO:0000313" key="2">
    <source>
        <dbReference type="EMBL" id="KAH9288932.1"/>
    </source>
</evidence>
<comment type="caution">
    <text evidence="2">The sequence shown here is derived from an EMBL/GenBank/DDBJ whole genome shotgun (WGS) entry which is preliminary data.</text>
</comment>
<feature type="region of interest" description="Disordered" evidence="1">
    <location>
        <begin position="1"/>
        <end position="70"/>
    </location>
</feature>